<sequence length="61" mass="6457">MVDHLVHQTCPEVDRVDCGGDPDVQVIGDEHRAGESGQDPLDGGPPAGMLGRHVEELAREG</sequence>
<feature type="region of interest" description="Disordered" evidence="1">
    <location>
        <begin position="16"/>
        <end position="50"/>
    </location>
</feature>
<accession>A0A365PDF7</accession>
<evidence type="ECO:0000313" key="2">
    <source>
        <dbReference type="EMBL" id="RBA40098.1"/>
    </source>
</evidence>
<dbReference type="Proteomes" id="UP000252187">
    <property type="component" value="Unassembled WGS sequence"/>
</dbReference>
<organism evidence="2 3">
    <name type="scientific">Dietzia maris</name>
    <dbReference type="NCBI Taxonomy" id="37915"/>
    <lineage>
        <taxon>Bacteria</taxon>
        <taxon>Bacillati</taxon>
        <taxon>Actinomycetota</taxon>
        <taxon>Actinomycetes</taxon>
        <taxon>Mycobacteriales</taxon>
        <taxon>Dietziaceae</taxon>
        <taxon>Dietzia</taxon>
    </lineage>
</organism>
<evidence type="ECO:0000313" key="3">
    <source>
        <dbReference type="Proteomes" id="UP000252187"/>
    </source>
</evidence>
<reference evidence="2 3" key="1">
    <citation type="submission" date="2018-06" db="EMBL/GenBank/DDBJ databases">
        <title>Whole genome sequencing of four bacterial strains from South Shetland trench revealing bio-synthetic gene clusters.</title>
        <authorList>
            <person name="Abdel-Mageed W.M."/>
            <person name="Lehri B."/>
            <person name="Jarmusch S.A."/>
            <person name="Miranda K."/>
            <person name="Goodfellow M."/>
            <person name="Jaspars M."/>
            <person name="Karlyshev A.V."/>
        </authorList>
    </citation>
    <scope>NUCLEOTIDE SEQUENCE [LARGE SCALE GENOMIC DNA]</scope>
    <source>
        <strain evidence="2 3">SST1</strain>
    </source>
</reference>
<gene>
    <name evidence="2" type="ORF">DQ226_02155</name>
</gene>
<protein>
    <submittedName>
        <fullName evidence="2">Uncharacterized protein</fullName>
    </submittedName>
</protein>
<comment type="caution">
    <text evidence="2">The sequence shown here is derived from an EMBL/GenBank/DDBJ whole genome shotgun (WGS) entry which is preliminary data.</text>
</comment>
<dbReference type="AlphaFoldDB" id="A0A365PDF7"/>
<proteinExistence type="predicted"/>
<evidence type="ECO:0000256" key="1">
    <source>
        <dbReference type="SAM" id="MobiDB-lite"/>
    </source>
</evidence>
<dbReference type="EMBL" id="QNTT01000003">
    <property type="protein sequence ID" value="RBA40098.1"/>
    <property type="molecule type" value="Genomic_DNA"/>
</dbReference>
<name>A0A365PDF7_9ACTN</name>